<keyword evidence="2" id="KW-1185">Reference proteome</keyword>
<sequence length="100" mass="10448">MREHTLQRCIAGFAERSTDGHSRGSRTAIVLAGRTTIATITALSHASPRARSLSYVSLLVWPATSTGLYLPVARHAAVARLRGTACQCAPMADDDGAAGA</sequence>
<dbReference type="EMBL" id="BABT02000054">
    <property type="protein sequence ID" value="GAA95143.1"/>
    <property type="molecule type" value="Genomic_DNA"/>
</dbReference>
<evidence type="ECO:0000313" key="2">
    <source>
        <dbReference type="Proteomes" id="UP000009131"/>
    </source>
</evidence>
<reference evidence="1 2" key="2">
    <citation type="journal article" date="2012" name="Open Biol.">
        <title>Characteristics of nucleosomes and linker DNA regions on the genome of the basidiomycete Mixia osmundae revealed by mono- and dinucleosome mapping.</title>
        <authorList>
            <person name="Nishida H."/>
            <person name="Kondo S."/>
            <person name="Matsumoto T."/>
            <person name="Suzuki Y."/>
            <person name="Yoshikawa H."/>
            <person name="Taylor T.D."/>
            <person name="Sugiyama J."/>
        </authorList>
    </citation>
    <scope>NUCLEOTIDE SEQUENCE [LARGE SCALE GENOMIC DNA]</scope>
    <source>
        <strain evidence="2">CBS 9802 / IAM 14324 / JCM 22182 / KY 12970</strain>
    </source>
</reference>
<dbReference type="HOGENOM" id="CLU_2306761_0_0_1"/>
<dbReference type="AlphaFoldDB" id="G7DX46"/>
<dbReference type="InParanoid" id="G7DX46"/>
<gene>
    <name evidence="1" type="primary">Mo01798</name>
    <name evidence="1" type="ORF">E5Q_01798</name>
</gene>
<accession>G7DX46</accession>
<protein>
    <submittedName>
        <fullName evidence="1">Uncharacterized protein</fullName>
    </submittedName>
</protein>
<reference evidence="1 2" key="1">
    <citation type="journal article" date="2011" name="J. Gen. Appl. Microbiol.">
        <title>Draft genome sequencing of the enigmatic basidiomycete Mixia osmundae.</title>
        <authorList>
            <person name="Nishida H."/>
            <person name="Nagatsuka Y."/>
            <person name="Sugiyama J."/>
        </authorList>
    </citation>
    <scope>NUCLEOTIDE SEQUENCE [LARGE SCALE GENOMIC DNA]</scope>
    <source>
        <strain evidence="2">CBS 9802 / IAM 14324 / JCM 22182 / KY 12970</strain>
    </source>
</reference>
<dbReference type="Proteomes" id="UP000009131">
    <property type="component" value="Unassembled WGS sequence"/>
</dbReference>
<organism evidence="1 2">
    <name type="scientific">Mixia osmundae (strain CBS 9802 / IAM 14324 / JCM 22182 / KY 12970)</name>
    <dbReference type="NCBI Taxonomy" id="764103"/>
    <lineage>
        <taxon>Eukaryota</taxon>
        <taxon>Fungi</taxon>
        <taxon>Dikarya</taxon>
        <taxon>Basidiomycota</taxon>
        <taxon>Pucciniomycotina</taxon>
        <taxon>Mixiomycetes</taxon>
        <taxon>Mixiales</taxon>
        <taxon>Mixiaceae</taxon>
        <taxon>Mixia</taxon>
    </lineage>
</organism>
<name>G7DX46_MIXOS</name>
<proteinExistence type="predicted"/>
<dbReference type="RefSeq" id="XP_014566628.1">
    <property type="nucleotide sequence ID" value="XM_014711142.1"/>
</dbReference>
<evidence type="ECO:0000313" key="1">
    <source>
        <dbReference type="EMBL" id="GAA95143.1"/>
    </source>
</evidence>
<comment type="caution">
    <text evidence="1">The sequence shown here is derived from an EMBL/GenBank/DDBJ whole genome shotgun (WGS) entry which is preliminary data.</text>
</comment>